<organism evidence="1 2">
    <name type="scientific">Portunus trituberculatus</name>
    <name type="common">Swimming crab</name>
    <name type="synonym">Neptunus trituberculatus</name>
    <dbReference type="NCBI Taxonomy" id="210409"/>
    <lineage>
        <taxon>Eukaryota</taxon>
        <taxon>Metazoa</taxon>
        <taxon>Ecdysozoa</taxon>
        <taxon>Arthropoda</taxon>
        <taxon>Crustacea</taxon>
        <taxon>Multicrustacea</taxon>
        <taxon>Malacostraca</taxon>
        <taxon>Eumalacostraca</taxon>
        <taxon>Eucarida</taxon>
        <taxon>Decapoda</taxon>
        <taxon>Pleocyemata</taxon>
        <taxon>Brachyura</taxon>
        <taxon>Eubrachyura</taxon>
        <taxon>Portunoidea</taxon>
        <taxon>Portunidae</taxon>
        <taxon>Portuninae</taxon>
        <taxon>Portunus</taxon>
    </lineage>
</organism>
<name>A0A5B7EIG7_PORTR</name>
<reference evidence="1 2" key="1">
    <citation type="submission" date="2019-05" db="EMBL/GenBank/DDBJ databases">
        <title>Another draft genome of Portunus trituberculatus and its Hox gene families provides insights of decapod evolution.</title>
        <authorList>
            <person name="Jeong J.-H."/>
            <person name="Song I."/>
            <person name="Kim S."/>
            <person name="Choi T."/>
            <person name="Kim D."/>
            <person name="Ryu S."/>
            <person name="Kim W."/>
        </authorList>
    </citation>
    <scope>NUCLEOTIDE SEQUENCE [LARGE SCALE GENOMIC DNA]</scope>
    <source>
        <tissue evidence="1">Muscle</tissue>
    </source>
</reference>
<keyword evidence="2" id="KW-1185">Reference proteome</keyword>
<proteinExistence type="predicted"/>
<dbReference type="EMBL" id="VSRR010002771">
    <property type="protein sequence ID" value="MPC33158.1"/>
    <property type="molecule type" value="Genomic_DNA"/>
</dbReference>
<accession>A0A5B7EIG7</accession>
<comment type="caution">
    <text evidence="1">The sequence shown here is derived from an EMBL/GenBank/DDBJ whole genome shotgun (WGS) entry which is preliminary data.</text>
</comment>
<gene>
    <name evidence="1" type="ORF">E2C01_026500</name>
</gene>
<dbReference type="AlphaFoldDB" id="A0A5B7EIG7"/>
<sequence length="63" mass="7066">MKKKSREVSRHFRLPPREQSDLGTFLVPSPERDSEAGFGVGTQNLTHNVFQRTRVILTSVGVA</sequence>
<evidence type="ECO:0000313" key="1">
    <source>
        <dbReference type="EMBL" id="MPC33158.1"/>
    </source>
</evidence>
<protein>
    <submittedName>
        <fullName evidence="1">Uncharacterized protein</fullName>
    </submittedName>
</protein>
<dbReference type="Proteomes" id="UP000324222">
    <property type="component" value="Unassembled WGS sequence"/>
</dbReference>
<evidence type="ECO:0000313" key="2">
    <source>
        <dbReference type="Proteomes" id="UP000324222"/>
    </source>
</evidence>